<dbReference type="Proteomes" id="UP000310314">
    <property type="component" value="Unassembled WGS sequence"/>
</dbReference>
<sequence length="287" mass="30487">MKNKFKLILFSVLAVAGITSCEDSDKVVDQVNDDVTRGAVLRTISASGTFNRFDTSSTFNLEIEAQDIEDGGLLSEVEVFANFTDNTAANGETTASEALVTTIPAGSFTTGPFGLPRATFSTSLADALSSLGVVDGQFDGGDEITYRLNLKLTDGRAFTSTDNTNTITQLFFRSPFQYRQVIKCIPTSPVAGDYEFQLRDSYGDGWDGAKLEVTIDGTTSEVTFTSGSEFDTTITVPAGTTEFTVVYVTGSFEGEHSYTIIAPTGETAISDGPSPAAGTLVFNICNG</sequence>
<accession>A0A5S3PVB8</accession>
<evidence type="ECO:0000313" key="1">
    <source>
        <dbReference type="EMBL" id="TMM58132.1"/>
    </source>
</evidence>
<dbReference type="AlphaFoldDB" id="A0A5S3PVB8"/>
<proteinExistence type="predicted"/>
<gene>
    <name evidence="1" type="ORF">FEE95_01505</name>
</gene>
<dbReference type="RefSeq" id="WP_138656064.1">
    <property type="nucleotide sequence ID" value="NZ_VATY01000001.1"/>
</dbReference>
<dbReference type="PROSITE" id="PS51257">
    <property type="entry name" value="PROKAR_LIPOPROTEIN"/>
    <property type="match status" value="1"/>
</dbReference>
<dbReference type="EMBL" id="VATY01000001">
    <property type="protein sequence ID" value="TMM58132.1"/>
    <property type="molecule type" value="Genomic_DNA"/>
</dbReference>
<name>A0A5S3PVB8_9FLAO</name>
<comment type="caution">
    <text evidence="1">The sequence shown here is derived from an EMBL/GenBank/DDBJ whole genome shotgun (WGS) entry which is preliminary data.</text>
</comment>
<evidence type="ECO:0000313" key="2">
    <source>
        <dbReference type="Proteomes" id="UP000310314"/>
    </source>
</evidence>
<dbReference type="OrthoDB" id="820612at2"/>
<reference evidence="1 2" key="1">
    <citation type="submission" date="2019-05" db="EMBL/GenBank/DDBJ databases">
        <authorList>
            <person name="Zhang J.-Y."/>
            <person name="Feg X."/>
            <person name="Du Z.-J."/>
        </authorList>
    </citation>
    <scope>NUCLEOTIDE SEQUENCE [LARGE SCALE GENOMIC DNA]</scope>
    <source>
        <strain evidence="1 2">RZ26</strain>
    </source>
</reference>
<protein>
    <submittedName>
        <fullName evidence="1">Uncharacterized protein</fullName>
    </submittedName>
</protein>
<keyword evidence="2" id="KW-1185">Reference proteome</keyword>
<organism evidence="1 2">
    <name type="scientific">Maribacter algarum</name>
    <name type="common">ex Zhang et al. 2020</name>
    <dbReference type="NCBI Taxonomy" id="2578118"/>
    <lineage>
        <taxon>Bacteria</taxon>
        <taxon>Pseudomonadati</taxon>
        <taxon>Bacteroidota</taxon>
        <taxon>Flavobacteriia</taxon>
        <taxon>Flavobacteriales</taxon>
        <taxon>Flavobacteriaceae</taxon>
        <taxon>Maribacter</taxon>
    </lineage>
</organism>